<dbReference type="InterPro" id="IPR035965">
    <property type="entry name" value="PAS-like_dom_sf"/>
</dbReference>
<dbReference type="InterPro" id="IPR036890">
    <property type="entry name" value="HATPase_C_sf"/>
</dbReference>
<dbReference type="PROSITE" id="PS50109">
    <property type="entry name" value="HIS_KIN"/>
    <property type="match status" value="1"/>
</dbReference>
<dbReference type="SUPFAM" id="SSF55874">
    <property type="entry name" value="ATPase domain of HSP90 chaperone/DNA topoisomerase II/histidine kinase"/>
    <property type="match status" value="1"/>
</dbReference>
<keyword evidence="18" id="KW-1185">Reference proteome</keyword>
<evidence type="ECO:0000256" key="8">
    <source>
        <dbReference type="ARBA" id="ARBA00022741"/>
    </source>
</evidence>
<dbReference type="InterPro" id="IPR013656">
    <property type="entry name" value="PAS_4"/>
</dbReference>
<dbReference type="SMART" id="SM00388">
    <property type="entry name" value="HisKA"/>
    <property type="match status" value="1"/>
</dbReference>
<dbReference type="SMART" id="SM00387">
    <property type="entry name" value="HATPase_c"/>
    <property type="match status" value="1"/>
</dbReference>
<dbReference type="Gene3D" id="3.30.450.20">
    <property type="entry name" value="PAS domain"/>
    <property type="match status" value="2"/>
</dbReference>
<evidence type="ECO:0000256" key="11">
    <source>
        <dbReference type="ARBA" id="ARBA00022989"/>
    </source>
</evidence>
<dbReference type="CDD" id="cd00075">
    <property type="entry name" value="HATPase"/>
    <property type="match status" value="1"/>
</dbReference>
<evidence type="ECO:0000313" key="18">
    <source>
        <dbReference type="Proteomes" id="UP000623608"/>
    </source>
</evidence>
<keyword evidence="11" id="KW-1133">Transmembrane helix</keyword>
<accession>A0A919NFL6</accession>
<comment type="caution">
    <text evidence="17">The sequence shown here is derived from an EMBL/GenBank/DDBJ whole genome shotgun (WGS) entry which is preliminary data.</text>
</comment>
<evidence type="ECO:0000256" key="4">
    <source>
        <dbReference type="ARBA" id="ARBA00012438"/>
    </source>
</evidence>
<dbReference type="GO" id="GO:0000156">
    <property type="term" value="F:phosphorelay response regulator activity"/>
    <property type="evidence" value="ECO:0007669"/>
    <property type="project" value="TreeGrafter"/>
</dbReference>
<dbReference type="GO" id="GO:0005886">
    <property type="term" value="C:plasma membrane"/>
    <property type="evidence" value="ECO:0007669"/>
    <property type="project" value="UniProtKB-SubCell"/>
</dbReference>
<dbReference type="Pfam" id="PF01590">
    <property type="entry name" value="GAF"/>
    <property type="match status" value="2"/>
</dbReference>
<evidence type="ECO:0000256" key="9">
    <source>
        <dbReference type="ARBA" id="ARBA00022777"/>
    </source>
</evidence>
<evidence type="ECO:0000256" key="10">
    <source>
        <dbReference type="ARBA" id="ARBA00022840"/>
    </source>
</evidence>
<dbReference type="InterPro" id="IPR003018">
    <property type="entry name" value="GAF"/>
</dbReference>
<dbReference type="SUPFAM" id="SSF55781">
    <property type="entry name" value="GAF domain-like"/>
    <property type="match status" value="2"/>
</dbReference>
<dbReference type="CDD" id="cd00082">
    <property type="entry name" value="HisKA"/>
    <property type="match status" value="1"/>
</dbReference>
<gene>
    <name evidence="17" type="ORF">Ate02nite_04460</name>
</gene>
<evidence type="ECO:0000313" key="17">
    <source>
        <dbReference type="EMBL" id="GIF17716.1"/>
    </source>
</evidence>
<reference evidence="17" key="1">
    <citation type="submission" date="2021-01" db="EMBL/GenBank/DDBJ databases">
        <title>Whole genome shotgun sequence of Actinoplanes tereljensis NBRC 105297.</title>
        <authorList>
            <person name="Komaki H."/>
            <person name="Tamura T."/>
        </authorList>
    </citation>
    <scope>NUCLEOTIDE SEQUENCE</scope>
    <source>
        <strain evidence="17">NBRC 105297</strain>
    </source>
</reference>
<dbReference type="InterPro" id="IPR029016">
    <property type="entry name" value="GAF-like_dom_sf"/>
</dbReference>
<dbReference type="PANTHER" id="PTHR42878:SF7">
    <property type="entry name" value="SENSOR HISTIDINE KINASE GLRK"/>
    <property type="match status" value="1"/>
</dbReference>
<dbReference type="Pfam" id="PF02518">
    <property type="entry name" value="HATPase_c"/>
    <property type="match status" value="1"/>
</dbReference>
<organism evidence="17 18">
    <name type="scientific">Paractinoplanes tereljensis</name>
    <dbReference type="NCBI Taxonomy" id="571912"/>
    <lineage>
        <taxon>Bacteria</taxon>
        <taxon>Bacillati</taxon>
        <taxon>Actinomycetota</taxon>
        <taxon>Actinomycetes</taxon>
        <taxon>Micromonosporales</taxon>
        <taxon>Micromonosporaceae</taxon>
        <taxon>Paractinoplanes</taxon>
    </lineage>
</organism>
<dbReference type="SUPFAM" id="SSF55785">
    <property type="entry name" value="PYP-like sensor domain (PAS domain)"/>
    <property type="match status" value="2"/>
</dbReference>
<dbReference type="SMART" id="SM00065">
    <property type="entry name" value="GAF"/>
    <property type="match status" value="2"/>
</dbReference>
<dbReference type="NCBIfam" id="TIGR00229">
    <property type="entry name" value="sensory_box"/>
    <property type="match status" value="1"/>
</dbReference>
<dbReference type="CDD" id="cd00130">
    <property type="entry name" value="PAS"/>
    <property type="match status" value="1"/>
</dbReference>
<dbReference type="Pfam" id="PF00989">
    <property type="entry name" value="PAS"/>
    <property type="match status" value="1"/>
</dbReference>
<keyword evidence="13" id="KW-0472">Membrane</keyword>
<comment type="subcellular location">
    <subcellularLocation>
        <location evidence="3">Cell membrane</location>
    </subcellularLocation>
    <subcellularLocation>
        <location evidence="2">Membrane</location>
        <topology evidence="2">Multi-pass membrane protein</topology>
    </subcellularLocation>
</comment>
<dbReference type="GO" id="GO:0006355">
    <property type="term" value="P:regulation of DNA-templated transcription"/>
    <property type="evidence" value="ECO:0007669"/>
    <property type="project" value="InterPro"/>
</dbReference>
<dbReference type="Gene3D" id="3.30.450.40">
    <property type="match status" value="2"/>
</dbReference>
<sequence length="862" mass="90998">MPAPDPGVPLTLVAGMVGIGMPNVNMTVLEHPQRLAAARRARRLLPGLAMPLDAIARLAARLTGSPMAIVAVMDVHEEHFVGSFGLPAVLSAGAPIPVAYSVCKYVVSADHPVTSDDMSADPDLRDHALAVEFGARAFAGVPLRDTADRTVGSLLVVDVVPRAWTGADLELLVEISALLAGLPAAEEYPGTDPDVLAGLDAAAVLDGVQEAFVAVDATGAVRAWNPAAQALLGWSGAEAQGRQFDELLLTEASGQRFRDGLPGLIAAAGPQSGWIERVPIRHRDGHELPVRAVVSTLRGRSGPFVCVFLADLTGQSHAERDAGHQRGFLTALLDSLAAPVAAMDVDGRLQVANRAMRQMHGLPDEATVADLVRAAPAHLHRTDGTLLPAPQTPLMRAMDGEVVADQEMLVMVPGRPVRTELASAQPIVNPDGSPAGAVVTCVDITGQRRVERFRECQLAVATAVARTGSVAVSATDITRAVAETLRWPHVELWLHDELTNTMHPAGHHSTLGDDFADFVARPIQKGRGVSSTAWATAKPLWVTDMADSAYLRSYADDPWMRRCARAGLHSMVATPIPSGGHVRGLLICFAGGAEHDQTALTALLTAIGDQLGQFIAQKRSAQLVQEVARGKDDFLSLVGHEMRTPLTVISSYVDMLLAETGTDHADPGEAHAAYEAIARGTGALRSIVDDLLDLAALESGHLQVSPGLADLAAIARQSLQQIKESADANGVTVTAALPEALVTSGDPQRLRQVLDNLLSNAVKYSPDGGHVTLAMTREEQAVSITVRDTGIGIPPAERPYLFQRFYRAANARHTAIPGTGLGLCIVRAIVEAHHGTVTLDDTPRAGTTITIRLPSTITGEPV</sequence>
<dbReference type="PANTHER" id="PTHR42878">
    <property type="entry name" value="TWO-COMPONENT HISTIDINE KINASE"/>
    <property type="match status" value="1"/>
</dbReference>
<evidence type="ECO:0000256" key="12">
    <source>
        <dbReference type="ARBA" id="ARBA00023012"/>
    </source>
</evidence>
<dbReference type="InterPro" id="IPR050351">
    <property type="entry name" value="BphY/WalK/GraS-like"/>
</dbReference>
<dbReference type="GO" id="GO:0007234">
    <property type="term" value="P:osmosensory signaling via phosphorelay pathway"/>
    <property type="evidence" value="ECO:0007669"/>
    <property type="project" value="TreeGrafter"/>
</dbReference>
<evidence type="ECO:0000259" key="16">
    <source>
        <dbReference type="PROSITE" id="PS50112"/>
    </source>
</evidence>
<evidence type="ECO:0000256" key="2">
    <source>
        <dbReference type="ARBA" id="ARBA00004141"/>
    </source>
</evidence>
<evidence type="ECO:0000256" key="3">
    <source>
        <dbReference type="ARBA" id="ARBA00004236"/>
    </source>
</evidence>
<dbReference type="PROSITE" id="PS50112">
    <property type="entry name" value="PAS"/>
    <property type="match status" value="2"/>
</dbReference>
<dbReference type="InterPro" id="IPR005467">
    <property type="entry name" value="His_kinase_dom"/>
</dbReference>
<evidence type="ECO:0000256" key="13">
    <source>
        <dbReference type="ARBA" id="ARBA00023136"/>
    </source>
</evidence>
<keyword evidence="12" id="KW-0902">Two-component regulatory system</keyword>
<proteinExistence type="predicted"/>
<dbReference type="SUPFAM" id="SSF47384">
    <property type="entry name" value="Homodimeric domain of signal transducing histidine kinase"/>
    <property type="match status" value="1"/>
</dbReference>
<dbReference type="InterPro" id="IPR036097">
    <property type="entry name" value="HisK_dim/P_sf"/>
</dbReference>
<evidence type="ECO:0000256" key="5">
    <source>
        <dbReference type="ARBA" id="ARBA00022553"/>
    </source>
</evidence>
<feature type="domain" description="Histidine kinase" evidence="15">
    <location>
        <begin position="637"/>
        <end position="857"/>
    </location>
</feature>
<dbReference type="SMART" id="SM00091">
    <property type="entry name" value="PAS"/>
    <property type="match status" value="2"/>
</dbReference>
<dbReference type="FunFam" id="3.30.565.10:FF:000006">
    <property type="entry name" value="Sensor histidine kinase WalK"/>
    <property type="match status" value="1"/>
</dbReference>
<dbReference type="Proteomes" id="UP000623608">
    <property type="component" value="Unassembled WGS sequence"/>
</dbReference>
<evidence type="ECO:0000256" key="1">
    <source>
        <dbReference type="ARBA" id="ARBA00000085"/>
    </source>
</evidence>
<dbReference type="PRINTS" id="PR00344">
    <property type="entry name" value="BCTRLSENSOR"/>
</dbReference>
<keyword evidence="8" id="KW-0547">Nucleotide-binding</keyword>
<dbReference type="Gene3D" id="3.30.565.10">
    <property type="entry name" value="Histidine kinase-like ATPase, C-terminal domain"/>
    <property type="match status" value="1"/>
</dbReference>
<dbReference type="InterPro" id="IPR000014">
    <property type="entry name" value="PAS"/>
</dbReference>
<evidence type="ECO:0000256" key="14">
    <source>
        <dbReference type="ARBA" id="ARBA00039401"/>
    </source>
</evidence>
<dbReference type="GO" id="GO:0030295">
    <property type="term" value="F:protein kinase activator activity"/>
    <property type="evidence" value="ECO:0007669"/>
    <property type="project" value="TreeGrafter"/>
</dbReference>
<feature type="domain" description="PAS" evidence="16">
    <location>
        <begin position="325"/>
        <end position="368"/>
    </location>
</feature>
<dbReference type="GO" id="GO:0005524">
    <property type="term" value="F:ATP binding"/>
    <property type="evidence" value="ECO:0007669"/>
    <property type="project" value="UniProtKB-KW"/>
</dbReference>
<evidence type="ECO:0000256" key="6">
    <source>
        <dbReference type="ARBA" id="ARBA00022679"/>
    </source>
</evidence>
<dbReference type="AlphaFoldDB" id="A0A919NFL6"/>
<evidence type="ECO:0000259" key="15">
    <source>
        <dbReference type="PROSITE" id="PS50109"/>
    </source>
</evidence>
<name>A0A919NFL6_9ACTN</name>
<keyword evidence="9" id="KW-0418">Kinase</keyword>
<comment type="catalytic activity">
    <reaction evidence="1">
        <text>ATP + protein L-histidine = ADP + protein N-phospho-L-histidine.</text>
        <dbReference type="EC" id="2.7.13.3"/>
    </reaction>
</comment>
<dbReference type="InterPro" id="IPR003594">
    <property type="entry name" value="HATPase_dom"/>
</dbReference>
<dbReference type="InterPro" id="IPR004358">
    <property type="entry name" value="Sig_transdc_His_kin-like_C"/>
</dbReference>
<dbReference type="InterPro" id="IPR013767">
    <property type="entry name" value="PAS_fold"/>
</dbReference>
<dbReference type="Pfam" id="PF08448">
    <property type="entry name" value="PAS_4"/>
    <property type="match status" value="1"/>
</dbReference>
<feature type="domain" description="PAS" evidence="16">
    <location>
        <begin position="204"/>
        <end position="251"/>
    </location>
</feature>
<dbReference type="Pfam" id="PF00512">
    <property type="entry name" value="HisKA"/>
    <property type="match status" value="1"/>
</dbReference>
<evidence type="ECO:0000256" key="7">
    <source>
        <dbReference type="ARBA" id="ARBA00022692"/>
    </source>
</evidence>
<dbReference type="EMBL" id="BOMY01000002">
    <property type="protein sequence ID" value="GIF17716.1"/>
    <property type="molecule type" value="Genomic_DNA"/>
</dbReference>
<keyword evidence="7" id="KW-0812">Transmembrane</keyword>
<keyword evidence="6" id="KW-0808">Transferase</keyword>
<dbReference type="GO" id="GO:0000155">
    <property type="term" value="F:phosphorelay sensor kinase activity"/>
    <property type="evidence" value="ECO:0007669"/>
    <property type="project" value="InterPro"/>
</dbReference>
<dbReference type="EC" id="2.7.13.3" evidence="4"/>
<keyword evidence="10" id="KW-0067">ATP-binding</keyword>
<dbReference type="Gene3D" id="1.10.287.130">
    <property type="match status" value="1"/>
</dbReference>
<keyword evidence="5" id="KW-0597">Phosphoprotein</keyword>
<protein>
    <recommendedName>
        <fullName evidence="14">Sensor-like histidine kinase SenX3</fullName>
        <ecNumber evidence="4">2.7.13.3</ecNumber>
    </recommendedName>
</protein>
<dbReference type="InterPro" id="IPR003661">
    <property type="entry name" value="HisK_dim/P_dom"/>
</dbReference>